<reference evidence="1 2" key="2">
    <citation type="journal article" date="2019" name="G3 (Bethesda)">
        <title>Hybrid Assembly of the Genome of the Entomopathogenic Nematode Steinernema carpocapsae Identifies the X-Chromosome.</title>
        <authorList>
            <person name="Serra L."/>
            <person name="Macchietto M."/>
            <person name="Macias-Munoz A."/>
            <person name="McGill C.J."/>
            <person name="Rodriguez I.M."/>
            <person name="Rodriguez B."/>
            <person name="Murad R."/>
            <person name="Mortazavi A."/>
        </authorList>
    </citation>
    <scope>NUCLEOTIDE SEQUENCE [LARGE SCALE GENOMIC DNA]</scope>
    <source>
        <strain evidence="1 2">ALL</strain>
    </source>
</reference>
<dbReference type="EMBL" id="AZBU02000001">
    <property type="protein sequence ID" value="TMS36796.1"/>
    <property type="molecule type" value="Genomic_DNA"/>
</dbReference>
<proteinExistence type="predicted"/>
<evidence type="ECO:0000313" key="1">
    <source>
        <dbReference type="EMBL" id="TMS36796.1"/>
    </source>
</evidence>
<protein>
    <submittedName>
        <fullName evidence="1">Uncharacterized protein</fullName>
    </submittedName>
</protein>
<comment type="caution">
    <text evidence="1">The sequence shown here is derived from an EMBL/GenBank/DDBJ whole genome shotgun (WGS) entry which is preliminary data.</text>
</comment>
<name>A0A4U8UU10_STECR</name>
<reference evidence="1 2" key="1">
    <citation type="journal article" date="2015" name="Genome Biol.">
        <title>Comparative genomics of Steinernema reveals deeply conserved gene regulatory networks.</title>
        <authorList>
            <person name="Dillman A.R."/>
            <person name="Macchietto M."/>
            <person name="Porter C.F."/>
            <person name="Rogers A."/>
            <person name="Williams B."/>
            <person name="Antoshechkin I."/>
            <person name="Lee M.M."/>
            <person name="Goodwin Z."/>
            <person name="Lu X."/>
            <person name="Lewis E.E."/>
            <person name="Goodrich-Blair H."/>
            <person name="Stock S.P."/>
            <person name="Adams B.J."/>
            <person name="Sternberg P.W."/>
            <person name="Mortazavi A."/>
        </authorList>
    </citation>
    <scope>NUCLEOTIDE SEQUENCE [LARGE SCALE GENOMIC DNA]</scope>
    <source>
        <strain evidence="1 2">ALL</strain>
    </source>
</reference>
<accession>A0A4U8UU10</accession>
<keyword evidence="2" id="KW-1185">Reference proteome</keyword>
<sequence>MSVVPFHRLLARQLSPLSGNVLIINKNLLAFGKTEKLCKRRAFSGTRQAEEDGVRLRCMLTVHSGPLHAEGAREAVARGVSEVHVLPLPSRGARLEAVLQAEHDPLLPRLSPALRLDGSLFGVRQEHPSVRNGDEGQVKRLPFRLLCLSHLQLQVLHRGQILSVRQQGPLSVRLRGKDDFSSGGLQQPKLYRNHEEHPTAGGFRWGRERFPYQQQLILFYSQPKYVSSRML</sequence>
<organism evidence="1 2">
    <name type="scientific">Steinernema carpocapsae</name>
    <name type="common">Entomopathogenic nematode</name>
    <dbReference type="NCBI Taxonomy" id="34508"/>
    <lineage>
        <taxon>Eukaryota</taxon>
        <taxon>Metazoa</taxon>
        <taxon>Ecdysozoa</taxon>
        <taxon>Nematoda</taxon>
        <taxon>Chromadorea</taxon>
        <taxon>Rhabditida</taxon>
        <taxon>Tylenchina</taxon>
        <taxon>Panagrolaimomorpha</taxon>
        <taxon>Strongyloidoidea</taxon>
        <taxon>Steinernematidae</taxon>
        <taxon>Steinernema</taxon>
    </lineage>
</organism>
<dbReference type="Proteomes" id="UP000298663">
    <property type="component" value="Unassembled WGS sequence"/>
</dbReference>
<evidence type="ECO:0000313" key="2">
    <source>
        <dbReference type="Proteomes" id="UP000298663"/>
    </source>
</evidence>
<dbReference type="AlphaFoldDB" id="A0A4U8UU10"/>
<gene>
    <name evidence="1" type="ORF">L596_003878</name>
</gene>